<evidence type="ECO:0008006" key="9">
    <source>
        <dbReference type="Google" id="ProtNLM"/>
    </source>
</evidence>
<feature type="transmembrane region" description="Helical" evidence="6">
    <location>
        <begin position="195"/>
        <end position="217"/>
    </location>
</feature>
<evidence type="ECO:0000256" key="2">
    <source>
        <dbReference type="ARBA" id="ARBA00010544"/>
    </source>
</evidence>
<dbReference type="InterPro" id="IPR003544">
    <property type="entry name" value="Cyt_c_biogenesis_CcmB"/>
</dbReference>
<dbReference type="AlphaFoldDB" id="A0AA37WCZ9"/>
<feature type="transmembrane region" description="Helical" evidence="6">
    <location>
        <begin position="23"/>
        <end position="43"/>
    </location>
</feature>
<protein>
    <recommendedName>
        <fullName evidence="9">ABC transporter permease</fullName>
    </recommendedName>
</protein>
<evidence type="ECO:0000256" key="5">
    <source>
        <dbReference type="ARBA" id="ARBA00023136"/>
    </source>
</evidence>
<organism evidence="7 8">
    <name type="scientific">Portibacter lacus</name>
    <dbReference type="NCBI Taxonomy" id="1099794"/>
    <lineage>
        <taxon>Bacteria</taxon>
        <taxon>Pseudomonadati</taxon>
        <taxon>Bacteroidota</taxon>
        <taxon>Saprospiria</taxon>
        <taxon>Saprospirales</taxon>
        <taxon>Haliscomenobacteraceae</taxon>
        <taxon>Portibacter</taxon>
    </lineage>
</organism>
<name>A0AA37WCZ9_9BACT</name>
<reference evidence="7" key="2">
    <citation type="submission" date="2023-01" db="EMBL/GenBank/DDBJ databases">
        <title>Draft genome sequence of Portibacter lacus strain NBRC 108769.</title>
        <authorList>
            <person name="Sun Q."/>
            <person name="Mori K."/>
        </authorList>
    </citation>
    <scope>NUCLEOTIDE SEQUENCE</scope>
    <source>
        <strain evidence="7">NBRC 108769</strain>
    </source>
</reference>
<comment type="subcellular location">
    <subcellularLocation>
        <location evidence="1">Membrane</location>
        <topology evidence="1">Multi-pass membrane protein</topology>
    </subcellularLocation>
</comment>
<dbReference type="GO" id="GO:0017004">
    <property type="term" value="P:cytochrome complex assembly"/>
    <property type="evidence" value="ECO:0007669"/>
    <property type="project" value="InterPro"/>
</dbReference>
<keyword evidence="3 6" id="KW-0812">Transmembrane</keyword>
<reference evidence="7" key="1">
    <citation type="journal article" date="2014" name="Int. J. Syst. Evol. Microbiol.">
        <title>Complete genome sequence of Corynebacterium casei LMG S-19264T (=DSM 44701T), isolated from a smear-ripened cheese.</title>
        <authorList>
            <consortium name="US DOE Joint Genome Institute (JGI-PGF)"/>
            <person name="Walter F."/>
            <person name="Albersmeier A."/>
            <person name="Kalinowski J."/>
            <person name="Ruckert C."/>
        </authorList>
    </citation>
    <scope>NUCLEOTIDE SEQUENCE</scope>
    <source>
        <strain evidence="7">NBRC 108769</strain>
    </source>
</reference>
<feature type="transmembrane region" description="Helical" evidence="6">
    <location>
        <begin position="49"/>
        <end position="68"/>
    </location>
</feature>
<feature type="transmembrane region" description="Helical" evidence="6">
    <location>
        <begin position="103"/>
        <end position="120"/>
    </location>
</feature>
<sequence>MKVLSNIWYLILKDFNIELRQRYILASIFLYVISTVFIISKILQTVSPMLWNAIFWILFIFTAVSAMMKSFSQEISQRSLYYYYLTGPIEIIIAKFIYNFFSLLLMGLLIMAAFIVFINNPIENYGIFVLGVILGALGVSVIFTLVSSIASKGGNSATLMSVLSIPLVLPVVLFNLRITGAGIGILGMTTIANDILLLLSIITILVGVSLILFPQIWRT</sequence>
<accession>A0AA37WCZ9</accession>
<dbReference type="GO" id="GO:0016020">
    <property type="term" value="C:membrane"/>
    <property type="evidence" value="ECO:0007669"/>
    <property type="project" value="UniProtKB-SubCell"/>
</dbReference>
<keyword evidence="5 6" id="KW-0472">Membrane</keyword>
<dbReference type="Pfam" id="PF03379">
    <property type="entry name" value="CcmB"/>
    <property type="match status" value="1"/>
</dbReference>
<feature type="transmembrane region" description="Helical" evidence="6">
    <location>
        <begin position="156"/>
        <end position="174"/>
    </location>
</feature>
<evidence type="ECO:0000256" key="4">
    <source>
        <dbReference type="ARBA" id="ARBA00022989"/>
    </source>
</evidence>
<feature type="transmembrane region" description="Helical" evidence="6">
    <location>
        <begin position="127"/>
        <end position="150"/>
    </location>
</feature>
<evidence type="ECO:0000256" key="1">
    <source>
        <dbReference type="ARBA" id="ARBA00004141"/>
    </source>
</evidence>
<evidence type="ECO:0000256" key="3">
    <source>
        <dbReference type="ARBA" id="ARBA00022692"/>
    </source>
</evidence>
<evidence type="ECO:0000256" key="6">
    <source>
        <dbReference type="SAM" id="Phobius"/>
    </source>
</evidence>
<gene>
    <name evidence="7" type="ORF">GCM10007940_09030</name>
</gene>
<evidence type="ECO:0000313" key="8">
    <source>
        <dbReference type="Proteomes" id="UP001156666"/>
    </source>
</evidence>
<comment type="caution">
    <text evidence="7">The sequence shown here is derived from an EMBL/GenBank/DDBJ whole genome shotgun (WGS) entry which is preliminary data.</text>
</comment>
<evidence type="ECO:0000313" key="7">
    <source>
        <dbReference type="EMBL" id="GLR16288.1"/>
    </source>
</evidence>
<dbReference type="GO" id="GO:0015232">
    <property type="term" value="F:heme transmembrane transporter activity"/>
    <property type="evidence" value="ECO:0007669"/>
    <property type="project" value="InterPro"/>
</dbReference>
<keyword evidence="8" id="KW-1185">Reference proteome</keyword>
<proteinExistence type="inferred from homology"/>
<keyword evidence="4 6" id="KW-1133">Transmembrane helix</keyword>
<dbReference type="RefSeq" id="WP_235293089.1">
    <property type="nucleotide sequence ID" value="NZ_BSOH01000005.1"/>
</dbReference>
<dbReference type="Proteomes" id="UP001156666">
    <property type="component" value="Unassembled WGS sequence"/>
</dbReference>
<dbReference type="EMBL" id="BSOH01000005">
    <property type="protein sequence ID" value="GLR16288.1"/>
    <property type="molecule type" value="Genomic_DNA"/>
</dbReference>
<comment type="similarity">
    <text evidence="2">Belongs to the CcmB/CycW/HelB family.</text>
</comment>